<dbReference type="AlphaFoldDB" id="A0A4Y2CU78"/>
<keyword evidence="2" id="KW-1185">Reference proteome</keyword>
<dbReference type="Proteomes" id="UP000499080">
    <property type="component" value="Unassembled WGS sequence"/>
</dbReference>
<dbReference type="EMBL" id="BGPR01240178">
    <property type="protein sequence ID" value="GBM06825.1"/>
    <property type="molecule type" value="Genomic_DNA"/>
</dbReference>
<organism evidence="1 2">
    <name type="scientific">Araneus ventricosus</name>
    <name type="common">Orbweaver spider</name>
    <name type="synonym">Epeira ventricosa</name>
    <dbReference type="NCBI Taxonomy" id="182803"/>
    <lineage>
        <taxon>Eukaryota</taxon>
        <taxon>Metazoa</taxon>
        <taxon>Ecdysozoa</taxon>
        <taxon>Arthropoda</taxon>
        <taxon>Chelicerata</taxon>
        <taxon>Arachnida</taxon>
        <taxon>Araneae</taxon>
        <taxon>Araneomorphae</taxon>
        <taxon>Entelegynae</taxon>
        <taxon>Araneoidea</taxon>
        <taxon>Araneidae</taxon>
        <taxon>Araneus</taxon>
    </lineage>
</organism>
<gene>
    <name evidence="1" type="ORF">AVEN_19811_1</name>
</gene>
<proteinExistence type="predicted"/>
<protein>
    <submittedName>
        <fullName evidence="1">Uncharacterized protein</fullName>
    </submittedName>
</protein>
<accession>A0A4Y2CU78</accession>
<feature type="non-terminal residue" evidence="1">
    <location>
        <position position="172"/>
    </location>
</feature>
<evidence type="ECO:0000313" key="2">
    <source>
        <dbReference type="Proteomes" id="UP000499080"/>
    </source>
</evidence>
<name>A0A4Y2CU78_ARAVE</name>
<reference evidence="1 2" key="1">
    <citation type="journal article" date="2019" name="Sci. Rep.">
        <title>Orb-weaving spider Araneus ventricosus genome elucidates the spidroin gene catalogue.</title>
        <authorList>
            <person name="Kono N."/>
            <person name="Nakamura H."/>
            <person name="Ohtoshi R."/>
            <person name="Moran D.A.P."/>
            <person name="Shinohara A."/>
            <person name="Yoshida Y."/>
            <person name="Fujiwara M."/>
            <person name="Mori M."/>
            <person name="Tomita M."/>
            <person name="Arakawa K."/>
        </authorList>
    </citation>
    <scope>NUCLEOTIDE SEQUENCE [LARGE SCALE GENOMIC DNA]</scope>
</reference>
<comment type="caution">
    <text evidence="1">The sequence shown here is derived from an EMBL/GenBank/DDBJ whole genome shotgun (WGS) entry which is preliminary data.</text>
</comment>
<evidence type="ECO:0000313" key="1">
    <source>
        <dbReference type="EMBL" id="GBM06825.1"/>
    </source>
</evidence>
<sequence length="172" mass="19197">MVYGTTGIPTSDCIVERFTVGSTSACRTILQSSRLVVFLVVPDPVRRTWVSSRVHCSQHVPTAHSERSTWLATRRVDQPAVFMPMTMPLLNSLNCEKCLLTRLPGILRLLMSSLSRNGIVTFMNLPLCDGLYKAHFLISAPLQGVWSCTLAQNLDQLRIGSHCTYLRSFTIV</sequence>
<dbReference type="OrthoDB" id="6437013at2759"/>